<gene>
    <name evidence="7" type="ORF">M4Z11_06575</name>
</gene>
<evidence type="ECO:0000256" key="3">
    <source>
        <dbReference type="ARBA" id="ARBA00022801"/>
    </source>
</evidence>
<dbReference type="PANTHER" id="PTHR43763:SF6">
    <property type="entry name" value="XAA-PRO AMINOPEPTIDASE 1"/>
    <property type="match status" value="1"/>
</dbReference>
<dbReference type="Gene3D" id="3.90.230.10">
    <property type="entry name" value="Creatinase/methionine aminopeptidase superfamily"/>
    <property type="match status" value="1"/>
</dbReference>
<dbReference type="GO" id="GO:0004177">
    <property type="term" value="F:aminopeptidase activity"/>
    <property type="evidence" value="ECO:0007669"/>
    <property type="project" value="UniProtKB-KW"/>
</dbReference>
<dbReference type="SUPFAM" id="SSF55920">
    <property type="entry name" value="Creatinase/aminopeptidase"/>
    <property type="match status" value="1"/>
</dbReference>
<feature type="domain" description="Creatinase N-terminal" evidence="5">
    <location>
        <begin position="17"/>
        <end position="137"/>
    </location>
</feature>
<dbReference type="InterPro" id="IPR032416">
    <property type="entry name" value="Peptidase_M24_C"/>
</dbReference>
<keyword evidence="7" id="KW-0031">Aminopeptidase</keyword>
<dbReference type="Gene3D" id="3.40.350.10">
    <property type="entry name" value="Creatinase/prolidase N-terminal domain"/>
    <property type="match status" value="2"/>
</dbReference>
<dbReference type="InterPro" id="IPR000587">
    <property type="entry name" value="Creatinase_N"/>
</dbReference>
<dbReference type="Proteomes" id="UP001523003">
    <property type="component" value="Unassembled WGS sequence"/>
</dbReference>
<dbReference type="InterPro" id="IPR050422">
    <property type="entry name" value="X-Pro_aminopeptidase_P"/>
</dbReference>
<dbReference type="SUPFAM" id="SSF53092">
    <property type="entry name" value="Creatinase/prolidase N-terminal domain"/>
    <property type="match status" value="1"/>
</dbReference>
<evidence type="ECO:0000256" key="1">
    <source>
        <dbReference type="ARBA" id="ARBA00008766"/>
    </source>
</evidence>
<dbReference type="InterPro" id="IPR036005">
    <property type="entry name" value="Creatinase/aminopeptidase-like"/>
</dbReference>
<evidence type="ECO:0000259" key="5">
    <source>
        <dbReference type="Pfam" id="PF01321"/>
    </source>
</evidence>
<feature type="domain" description="Peptidase M24" evidence="4">
    <location>
        <begin position="323"/>
        <end position="537"/>
    </location>
</feature>
<name>A0ABT0P9Y4_9HYPH</name>
<dbReference type="RefSeq" id="WP_249677758.1">
    <property type="nucleotide sequence ID" value="NZ_JAMCOF010000013.1"/>
</dbReference>
<keyword evidence="2" id="KW-0479">Metal-binding</keyword>
<comment type="similarity">
    <text evidence="1">Belongs to the peptidase M24B family.</text>
</comment>
<dbReference type="EMBL" id="JAMCOF010000013">
    <property type="protein sequence ID" value="MCL6230250.1"/>
    <property type="molecule type" value="Genomic_DNA"/>
</dbReference>
<evidence type="ECO:0000256" key="2">
    <source>
        <dbReference type="ARBA" id="ARBA00022723"/>
    </source>
</evidence>
<evidence type="ECO:0000259" key="6">
    <source>
        <dbReference type="Pfam" id="PF16188"/>
    </source>
</evidence>
<keyword evidence="7" id="KW-0645">Protease</keyword>
<keyword evidence="3" id="KW-0378">Hydrolase</keyword>
<dbReference type="InterPro" id="IPR000994">
    <property type="entry name" value="Pept_M24"/>
</dbReference>
<dbReference type="Pfam" id="PF16188">
    <property type="entry name" value="Peptidase_M24_C"/>
    <property type="match status" value="1"/>
</dbReference>
<dbReference type="InterPro" id="IPR033740">
    <property type="entry name" value="Pept_M24B"/>
</dbReference>
<reference evidence="7 8" key="1">
    <citation type="submission" date="2022-05" db="EMBL/GenBank/DDBJ databases">
        <title>Description of the Bartonella bilalgolemii sp. nov. Isolated from Apodemus uralensis (Pallas 1811).</title>
        <authorList>
            <person name="Zgheib R."/>
            <person name="Celebi B."/>
        </authorList>
    </citation>
    <scope>NUCLEOTIDE SEQUENCE [LARGE SCALE GENOMIC DNA]</scope>
    <source>
        <strain evidence="7 8">G70</strain>
    </source>
</reference>
<dbReference type="Pfam" id="PF01321">
    <property type="entry name" value="Creatinase_N"/>
    <property type="match status" value="1"/>
</dbReference>
<evidence type="ECO:0000313" key="7">
    <source>
        <dbReference type="EMBL" id="MCL6230250.1"/>
    </source>
</evidence>
<dbReference type="PANTHER" id="PTHR43763">
    <property type="entry name" value="XAA-PRO AMINOPEPTIDASE 1"/>
    <property type="match status" value="1"/>
</dbReference>
<dbReference type="Pfam" id="PF16189">
    <property type="entry name" value="Creatinase_N_2"/>
    <property type="match status" value="1"/>
</dbReference>
<dbReference type="InterPro" id="IPR029149">
    <property type="entry name" value="Creatin/AminoP/Spt16_N"/>
</dbReference>
<organism evidence="7 8">
    <name type="scientific">Bartonella bilalgolemii</name>
    <dbReference type="NCBI Taxonomy" id="2942911"/>
    <lineage>
        <taxon>Bacteria</taxon>
        <taxon>Pseudomonadati</taxon>
        <taxon>Pseudomonadota</taxon>
        <taxon>Alphaproteobacteria</taxon>
        <taxon>Hyphomicrobiales</taxon>
        <taxon>Bartonellaceae</taxon>
        <taxon>Bartonella</taxon>
    </lineage>
</organism>
<feature type="domain" description="Peptidase M24 C-terminal" evidence="6">
    <location>
        <begin position="549"/>
        <end position="608"/>
    </location>
</feature>
<keyword evidence="8" id="KW-1185">Reference proteome</keyword>
<protein>
    <submittedName>
        <fullName evidence="7">Aminopeptidase P family protein</fullName>
    </submittedName>
</protein>
<dbReference type="CDD" id="cd01085">
    <property type="entry name" value="APP"/>
    <property type="match status" value="1"/>
</dbReference>
<sequence>MYQSFETIANPTYAAKRVAALRKKFDHFGLDGFLVPHTDEHQGEYVPKHAQRLGWLTGFTGSSGIALILKDKAIIFTDGRYKLQVRQQTDSCIFDYEDLAICSPAQWLEKNRQKLSIGFDPWLHTINATAILRQALELKIGGELIEIHPNLIDLIWKDQPQCPQTPLSIHPLKYAGCSTNEKLSQIRKNIKQSGANAFIFTDPSSIAWTFNIRGNDVSNSPFSLCFAIISIKEKPSLFINSKKIGNEQRQYLKCYAKLYKPEEFISNIKNHVQQGTVFALDPFLTCEKLRTVIEETGGSFITLTDPVVLPRAIKNTTELNGSRRAHLCDGIALTRFLSWLDRQIPGTINEILAAKKLEKFRIITAQEMEIKLEDLSFDTISAAGKNGAIIHYRVTTKTNRLLNAGELYLVDSGGQYRDGTTDVTRTVAIGNIGEEEKRCFTLVLKGMIALSSAKFPKGTRGQDIDVLARSALWKAGFDYAHGTGHGVGSYLSVHEGPQNFSRYGNQELIPGMIISNEPGYYREKAFGIRIENLMIVKPPQKITNGDIDMLSFETLTKCPIDRQLILIKLLTAQEKKWLNDYHACVYQVNAPYLDKEDKKWLKKATMPL</sequence>
<evidence type="ECO:0000259" key="4">
    <source>
        <dbReference type="Pfam" id="PF00557"/>
    </source>
</evidence>
<accession>A0ABT0P9Y4</accession>
<dbReference type="Pfam" id="PF00557">
    <property type="entry name" value="Peptidase_M24"/>
    <property type="match status" value="1"/>
</dbReference>
<comment type="caution">
    <text evidence="7">The sequence shown here is derived from an EMBL/GenBank/DDBJ whole genome shotgun (WGS) entry which is preliminary data.</text>
</comment>
<proteinExistence type="inferred from homology"/>
<evidence type="ECO:0000313" key="8">
    <source>
        <dbReference type="Proteomes" id="UP001523003"/>
    </source>
</evidence>